<reference evidence="2" key="1">
    <citation type="submission" date="2019-09" db="EMBL/GenBank/DDBJ databases">
        <title>Draft genome information of white flower Hibiscus syriacus.</title>
        <authorList>
            <person name="Kim Y.-M."/>
        </authorList>
    </citation>
    <scope>NUCLEOTIDE SEQUENCE [LARGE SCALE GENOMIC DNA]</scope>
    <source>
        <strain evidence="2">YM2019G1</strain>
    </source>
</reference>
<dbReference type="PANTHER" id="PTHR33433">
    <property type="entry name" value="FLOWERING-PROMOTING FACTOR 1-LIKE PROTEIN 1"/>
    <property type="match status" value="1"/>
</dbReference>
<sequence length="127" mass="14633">MSGVWLFDKKGVARLISNPTRESFEQKDPIYPGTSTPPGARPRVVVYLPTNNVIKSYTELELRLAELGWTRYYSSSQPHILQFHKSENSAHLISLPINFAHLRSQHMYDIIVKNRSFFEVRETPSVT</sequence>
<gene>
    <name evidence="2" type="ORF">F3Y22_tig00111779pilonHSYRG00356</name>
</gene>
<evidence type="ECO:0008006" key="4">
    <source>
        <dbReference type="Google" id="ProtNLM"/>
    </source>
</evidence>
<dbReference type="InterPro" id="IPR039274">
    <property type="entry name" value="FPF1"/>
</dbReference>
<evidence type="ECO:0000256" key="1">
    <source>
        <dbReference type="ARBA" id="ARBA00008013"/>
    </source>
</evidence>
<name>A0A6A2XD63_HIBSY</name>
<evidence type="ECO:0000313" key="2">
    <source>
        <dbReference type="EMBL" id="KAE8673691.1"/>
    </source>
</evidence>
<accession>A0A6A2XD63</accession>
<comment type="similarity">
    <text evidence="1">Belongs to the FPF1 family.</text>
</comment>
<comment type="caution">
    <text evidence="2">The sequence shown here is derived from an EMBL/GenBank/DDBJ whole genome shotgun (WGS) entry which is preliminary data.</text>
</comment>
<dbReference type="EMBL" id="VEPZ02001425">
    <property type="protein sequence ID" value="KAE8673691.1"/>
    <property type="molecule type" value="Genomic_DNA"/>
</dbReference>
<dbReference type="AlphaFoldDB" id="A0A6A2XD63"/>
<evidence type="ECO:0000313" key="3">
    <source>
        <dbReference type="Proteomes" id="UP000436088"/>
    </source>
</evidence>
<keyword evidence="3" id="KW-1185">Reference proteome</keyword>
<dbReference type="Proteomes" id="UP000436088">
    <property type="component" value="Unassembled WGS sequence"/>
</dbReference>
<dbReference type="GO" id="GO:0009909">
    <property type="term" value="P:regulation of flower development"/>
    <property type="evidence" value="ECO:0007669"/>
    <property type="project" value="InterPro"/>
</dbReference>
<proteinExistence type="inferred from homology"/>
<protein>
    <recommendedName>
        <fullName evidence="4">Flowering-promoting factor 1-like protein 1</fullName>
    </recommendedName>
</protein>
<organism evidence="2 3">
    <name type="scientific">Hibiscus syriacus</name>
    <name type="common">Rose of Sharon</name>
    <dbReference type="NCBI Taxonomy" id="106335"/>
    <lineage>
        <taxon>Eukaryota</taxon>
        <taxon>Viridiplantae</taxon>
        <taxon>Streptophyta</taxon>
        <taxon>Embryophyta</taxon>
        <taxon>Tracheophyta</taxon>
        <taxon>Spermatophyta</taxon>
        <taxon>Magnoliopsida</taxon>
        <taxon>eudicotyledons</taxon>
        <taxon>Gunneridae</taxon>
        <taxon>Pentapetalae</taxon>
        <taxon>rosids</taxon>
        <taxon>malvids</taxon>
        <taxon>Malvales</taxon>
        <taxon>Malvaceae</taxon>
        <taxon>Malvoideae</taxon>
        <taxon>Hibiscus</taxon>
    </lineage>
</organism>